<proteinExistence type="inferred from homology"/>
<dbReference type="SUPFAM" id="SSF53254">
    <property type="entry name" value="Phosphoglycerate mutase-like"/>
    <property type="match status" value="1"/>
</dbReference>
<accession>A0A1Y2HJP9</accession>
<organism evidence="4 5">
    <name type="scientific">Catenaria anguillulae PL171</name>
    <dbReference type="NCBI Taxonomy" id="765915"/>
    <lineage>
        <taxon>Eukaryota</taxon>
        <taxon>Fungi</taxon>
        <taxon>Fungi incertae sedis</taxon>
        <taxon>Blastocladiomycota</taxon>
        <taxon>Blastocladiomycetes</taxon>
        <taxon>Blastocladiales</taxon>
        <taxon>Catenariaceae</taxon>
        <taxon>Catenaria</taxon>
    </lineage>
</organism>
<comment type="similarity">
    <text evidence="1">Belongs to the histidine acid phosphatase family.</text>
</comment>
<dbReference type="CDD" id="cd07061">
    <property type="entry name" value="HP_HAP_like"/>
    <property type="match status" value="1"/>
</dbReference>
<dbReference type="PROSITE" id="PS00616">
    <property type="entry name" value="HIS_ACID_PHOSPHAT_1"/>
    <property type="match status" value="1"/>
</dbReference>
<name>A0A1Y2HJP9_9FUNG</name>
<sequence length="472" mass="52635">MSAAKSTPTTGSATATGPKASPATVPIVAYAPPPISAAQLAQEYPSNLKLTLVQYVHRHGERTPVWPGLQHMVPPVHNDCHLGSFLALDASTRSGPPQLYRKSLLNAATWAPGLPDEHIHNSPAAGACYHGQLTDRGRNTLTGLGSYLRDVYISKLKLVPETLSDPSQVFLRSTDYARTLESLHSLMNGLFPPHARSLPADQALHIYTRSPAGHDNIYPDHECARYLGLRKQFTALIKNDVKKDMQQWPQKLQEMWDDKYGPVLAFDVLASAISHNWSVDISPNDFERLRDASTRLWFQHMENYPLLPKMMMGRFLTELYELQHHVITGSPSKQGHPEFTMHLQHMAETKAKAPPKLAVYSGHDTTIAPLVGVLGLWTGKNRMWPLFASHVTVETFKDLDAAKSVSDPKDAHYVRVRYNDVAQQLPACALPEQHHPNDKSLCTFRAFEALIKEVGTTRKQHQDLCVPVTVQE</sequence>
<dbReference type="Proteomes" id="UP000193411">
    <property type="component" value="Unassembled WGS sequence"/>
</dbReference>
<dbReference type="AlphaFoldDB" id="A0A1Y2HJP9"/>
<dbReference type="InterPro" id="IPR033379">
    <property type="entry name" value="Acid_Pase_AS"/>
</dbReference>
<evidence type="ECO:0000313" key="4">
    <source>
        <dbReference type="EMBL" id="ORZ33923.1"/>
    </source>
</evidence>
<reference evidence="4 5" key="1">
    <citation type="submission" date="2016-07" db="EMBL/GenBank/DDBJ databases">
        <title>Pervasive Adenine N6-methylation of Active Genes in Fungi.</title>
        <authorList>
            <consortium name="DOE Joint Genome Institute"/>
            <person name="Mondo S.J."/>
            <person name="Dannebaum R.O."/>
            <person name="Kuo R.C."/>
            <person name="Labutti K."/>
            <person name="Haridas S."/>
            <person name="Kuo A."/>
            <person name="Salamov A."/>
            <person name="Ahrendt S.R."/>
            <person name="Lipzen A."/>
            <person name="Sullivan W."/>
            <person name="Andreopoulos W.B."/>
            <person name="Clum A."/>
            <person name="Lindquist E."/>
            <person name="Daum C."/>
            <person name="Ramamoorthy G.K."/>
            <person name="Gryganskyi A."/>
            <person name="Culley D."/>
            <person name="Magnuson J.K."/>
            <person name="James T.Y."/>
            <person name="O'Malley M.A."/>
            <person name="Stajich J.E."/>
            <person name="Spatafora J.W."/>
            <person name="Visel A."/>
            <person name="Grigoriev I.V."/>
        </authorList>
    </citation>
    <scope>NUCLEOTIDE SEQUENCE [LARGE SCALE GENOMIC DNA]</scope>
    <source>
        <strain evidence="4 5">PL171</strain>
    </source>
</reference>
<dbReference type="PANTHER" id="PTHR11567:SF110">
    <property type="entry name" value="2-PHOSPHOXYLOSE PHOSPHATASE 1"/>
    <property type="match status" value="1"/>
</dbReference>
<protein>
    <submittedName>
        <fullName evidence="4">Histidine phosphatase superfamily</fullName>
    </submittedName>
</protein>
<gene>
    <name evidence="4" type="ORF">BCR44DRAFT_48850</name>
</gene>
<dbReference type="GO" id="GO:0016791">
    <property type="term" value="F:phosphatase activity"/>
    <property type="evidence" value="ECO:0007669"/>
    <property type="project" value="TreeGrafter"/>
</dbReference>
<dbReference type="EMBL" id="MCFL01000032">
    <property type="protein sequence ID" value="ORZ33923.1"/>
    <property type="molecule type" value="Genomic_DNA"/>
</dbReference>
<dbReference type="STRING" id="765915.A0A1Y2HJP9"/>
<feature type="region of interest" description="Disordered" evidence="3">
    <location>
        <begin position="1"/>
        <end position="21"/>
    </location>
</feature>
<keyword evidence="5" id="KW-1185">Reference proteome</keyword>
<evidence type="ECO:0000256" key="2">
    <source>
        <dbReference type="ARBA" id="ARBA00022801"/>
    </source>
</evidence>
<evidence type="ECO:0000256" key="1">
    <source>
        <dbReference type="ARBA" id="ARBA00005375"/>
    </source>
</evidence>
<dbReference type="Pfam" id="PF00328">
    <property type="entry name" value="His_Phos_2"/>
    <property type="match status" value="1"/>
</dbReference>
<comment type="caution">
    <text evidence="4">The sequence shown here is derived from an EMBL/GenBank/DDBJ whole genome shotgun (WGS) entry which is preliminary data.</text>
</comment>
<dbReference type="InterPro" id="IPR050645">
    <property type="entry name" value="Histidine_acid_phosphatase"/>
</dbReference>
<evidence type="ECO:0000313" key="5">
    <source>
        <dbReference type="Proteomes" id="UP000193411"/>
    </source>
</evidence>
<evidence type="ECO:0000256" key="3">
    <source>
        <dbReference type="SAM" id="MobiDB-lite"/>
    </source>
</evidence>
<dbReference type="PANTHER" id="PTHR11567">
    <property type="entry name" value="ACID PHOSPHATASE-RELATED"/>
    <property type="match status" value="1"/>
</dbReference>
<dbReference type="InterPro" id="IPR029033">
    <property type="entry name" value="His_PPase_superfam"/>
</dbReference>
<dbReference type="Gene3D" id="3.40.50.1240">
    <property type="entry name" value="Phosphoglycerate mutase-like"/>
    <property type="match status" value="1"/>
</dbReference>
<dbReference type="OrthoDB" id="10257284at2759"/>
<keyword evidence="2" id="KW-0378">Hydrolase</keyword>
<dbReference type="InterPro" id="IPR000560">
    <property type="entry name" value="His_Pase_clade-2"/>
</dbReference>